<evidence type="ECO:0000313" key="4">
    <source>
        <dbReference type="Proteomes" id="UP000229459"/>
    </source>
</evidence>
<dbReference type="EMBL" id="PCSR01000022">
    <property type="protein sequence ID" value="PIP53430.1"/>
    <property type="molecule type" value="Genomic_DNA"/>
</dbReference>
<keyword evidence="2" id="KW-0472">Membrane</keyword>
<accession>A0A2H0B8P7</accession>
<evidence type="ECO:0000256" key="2">
    <source>
        <dbReference type="SAM" id="Phobius"/>
    </source>
</evidence>
<name>A0A2H0B8P7_9BACT</name>
<evidence type="ECO:0000256" key="1">
    <source>
        <dbReference type="SAM" id="Coils"/>
    </source>
</evidence>
<keyword evidence="2" id="KW-0812">Transmembrane</keyword>
<keyword evidence="2" id="KW-1133">Transmembrane helix</keyword>
<feature type="transmembrane region" description="Helical" evidence="2">
    <location>
        <begin position="6"/>
        <end position="25"/>
    </location>
</feature>
<comment type="caution">
    <text evidence="3">The sequence shown here is derived from an EMBL/GenBank/DDBJ whole genome shotgun (WGS) entry which is preliminary data.</text>
</comment>
<dbReference type="Proteomes" id="UP000229459">
    <property type="component" value="Unassembled WGS sequence"/>
</dbReference>
<evidence type="ECO:0008006" key="5">
    <source>
        <dbReference type="Google" id="ProtNLM"/>
    </source>
</evidence>
<feature type="coiled-coil region" evidence="1">
    <location>
        <begin position="28"/>
        <end position="132"/>
    </location>
</feature>
<gene>
    <name evidence="3" type="ORF">COX08_01030</name>
</gene>
<proteinExistence type="predicted"/>
<sequence>MVFDTLFIYTITTIIYIGILFFFFWRRNKKQEDQLNSFLKEAKEKLELHKKEAKVQASGKVAKAFELIKRLQGVAEDLEGQVQTEYEKVLEEAANQKKDIIAEARRQSKEILEGADGELAQYKEERKREIEKNLVKLVMSVTEKVVGRSLTREDQVDLIRDAVEEVKKEKGHL</sequence>
<organism evidence="3 4">
    <name type="scientific">Candidatus Beckwithbacteria bacterium CG23_combo_of_CG06-09_8_20_14_all_34_8</name>
    <dbReference type="NCBI Taxonomy" id="1974497"/>
    <lineage>
        <taxon>Bacteria</taxon>
        <taxon>Candidatus Beckwithiibacteriota</taxon>
    </lineage>
</organism>
<dbReference type="AlphaFoldDB" id="A0A2H0B8P7"/>
<protein>
    <recommendedName>
        <fullName evidence="5">F-type ATPase subunit b</fullName>
    </recommendedName>
</protein>
<keyword evidence="1" id="KW-0175">Coiled coil</keyword>
<evidence type="ECO:0000313" key="3">
    <source>
        <dbReference type="EMBL" id="PIP53430.1"/>
    </source>
</evidence>
<reference evidence="3 4" key="1">
    <citation type="submission" date="2017-09" db="EMBL/GenBank/DDBJ databases">
        <title>Depth-based differentiation of microbial function through sediment-hosted aquifers and enrichment of novel symbionts in the deep terrestrial subsurface.</title>
        <authorList>
            <person name="Probst A.J."/>
            <person name="Ladd B."/>
            <person name="Jarett J.K."/>
            <person name="Geller-Mcgrath D.E."/>
            <person name="Sieber C.M."/>
            <person name="Emerson J.B."/>
            <person name="Anantharaman K."/>
            <person name="Thomas B.C."/>
            <person name="Malmstrom R."/>
            <person name="Stieglmeier M."/>
            <person name="Klingl A."/>
            <person name="Woyke T."/>
            <person name="Ryan C.M."/>
            <person name="Banfield J.F."/>
        </authorList>
    </citation>
    <scope>NUCLEOTIDE SEQUENCE [LARGE SCALE GENOMIC DNA]</scope>
    <source>
        <strain evidence="3">CG23_combo_of_CG06-09_8_20_14_all_34_8</strain>
    </source>
</reference>